<protein>
    <recommendedName>
        <fullName evidence="5">Beta-Ig-H3/fasciclin</fullName>
    </recommendedName>
</protein>
<evidence type="ECO:0008006" key="5">
    <source>
        <dbReference type="Google" id="ProtNLM"/>
    </source>
</evidence>
<accession>A0A3S1IQF4</accession>
<dbReference type="OrthoDB" id="9759810at2"/>
<organism evidence="3 4">
    <name type="scientific">Dulcicalothrix desertica PCC 7102</name>
    <dbReference type="NCBI Taxonomy" id="232991"/>
    <lineage>
        <taxon>Bacteria</taxon>
        <taxon>Bacillati</taxon>
        <taxon>Cyanobacteriota</taxon>
        <taxon>Cyanophyceae</taxon>
        <taxon>Nostocales</taxon>
        <taxon>Calotrichaceae</taxon>
        <taxon>Dulcicalothrix</taxon>
    </lineage>
</organism>
<keyword evidence="4" id="KW-1185">Reference proteome</keyword>
<dbReference type="Pfam" id="PF00395">
    <property type="entry name" value="SLH"/>
    <property type="match status" value="3"/>
</dbReference>
<dbReference type="Proteomes" id="UP000271624">
    <property type="component" value="Unassembled WGS sequence"/>
</dbReference>
<dbReference type="GO" id="GO:0030198">
    <property type="term" value="P:extracellular matrix organization"/>
    <property type="evidence" value="ECO:0007669"/>
    <property type="project" value="TreeGrafter"/>
</dbReference>
<dbReference type="Gene3D" id="2.30.180.10">
    <property type="entry name" value="FAS1 domain"/>
    <property type="match status" value="1"/>
</dbReference>
<sequence length="403" mass="43612">MRSSLNWSRLKSTFFAFGVFGAVTTTAVSTIINQPAKAQVIPSANPSKNIAIARYFSDVKTDYWARPFISALTERNIITGFPNGTFRPEQPVSRAEFAAMIQKAFNQNSVRQLSTGGFRDVPADYWAISAIQEAYETGFMSGYPGNFFFPNQQIPKVQAIVALTNGLNLTANDTASLASYYTDVNAIPNYAASQVAAATRANLIVNYPEVRQLNPLQPLTRAEAAAHLYQALVRQGKLQPLASNVPAANYIVGTIGGTQAANNVFSVTASNNSFTTFTSLLKTSGLAGILETPGSFTIFAPTDQAFATLSPETLRQLQLPENRETLIRILRYHVVLKQLTANELSSGEIKTLGDNPVNIQVNTGANQISVNNAQVVQPNIQASNGVIHAINTVLIPPNLTLRQ</sequence>
<dbReference type="EMBL" id="RSCL01000023">
    <property type="protein sequence ID" value="RUT00649.1"/>
    <property type="molecule type" value="Genomic_DNA"/>
</dbReference>
<dbReference type="RefSeq" id="WP_127085511.1">
    <property type="nucleotide sequence ID" value="NZ_RSCL01000023.1"/>
</dbReference>
<evidence type="ECO:0000259" key="2">
    <source>
        <dbReference type="PROSITE" id="PS51272"/>
    </source>
</evidence>
<feature type="domain" description="SLH" evidence="2">
    <location>
        <begin position="52"/>
        <end position="115"/>
    </location>
</feature>
<dbReference type="SMART" id="SM00554">
    <property type="entry name" value="FAS1"/>
    <property type="match status" value="1"/>
</dbReference>
<dbReference type="Pfam" id="PF02469">
    <property type="entry name" value="Fasciclin"/>
    <property type="match status" value="1"/>
</dbReference>
<dbReference type="PROSITE" id="PS50213">
    <property type="entry name" value="FAS1"/>
    <property type="match status" value="1"/>
</dbReference>
<dbReference type="PANTHER" id="PTHR10900:SF77">
    <property type="entry name" value="FI19380P1"/>
    <property type="match status" value="1"/>
</dbReference>
<comment type="caution">
    <text evidence="3">The sequence shown here is derived from an EMBL/GenBank/DDBJ whole genome shotgun (WGS) entry which is preliminary data.</text>
</comment>
<reference evidence="3" key="1">
    <citation type="submission" date="2018-12" db="EMBL/GenBank/DDBJ databases">
        <authorList>
            <person name="Will S."/>
            <person name="Neumann-Schaal M."/>
            <person name="Henke P."/>
        </authorList>
    </citation>
    <scope>NUCLEOTIDE SEQUENCE</scope>
    <source>
        <strain evidence="3">PCC 7102</strain>
    </source>
</reference>
<evidence type="ECO:0000313" key="3">
    <source>
        <dbReference type="EMBL" id="RUT00649.1"/>
    </source>
</evidence>
<dbReference type="GO" id="GO:0050839">
    <property type="term" value="F:cell adhesion molecule binding"/>
    <property type="evidence" value="ECO:0007669"/>
    <property type="project" value="TreeGrafter"/>
</dbReference>
<feature type="domain" description="SLH" evidence="2">
    <location>
        <begin position="178"/>
        <end position="242"/>
    </location>
</feature>
<dbReference type="GO" id="GO:0031012">
    <property type="term" value="C:extracellular matrix"/>
    <property type="evidence" value="ECO:0007669"/>
    <property type="project" value="TreeGrafter"/>
</dbReference>
<feature type="domain" description="FAS1" evidence="1">
    <location>
        <begin position="261"/>
        <end position="394"/>
    </location>
</feature>
<dbReference type="InterPro" id="IPR050904">
    <property type="entry name" value="Adhesion/Biosynth-related"/>
</dbReference>
<dbReference type="AlphaFoldDB" id="A0A3S1IQF4"/>
<dbReference type="FunFam" id="2.30.180.10:FF:000014">
    <property type="entry name" value="Stabilin 1"/>
    <property type="match status" value="1"/>
</dbReference>
<feature type="domain" description="SLH" evidence="2">
    <location>
        <begin position="118"/>
        <end position="177"/>
    </location>
</feature>
<dbReference type="GO" id="GO:0007155">
    <property type="term" value="P:cell adhesion"/>
    <property type="evidence" value="ECO:0007669"/>
    <property type="project" value="TreeGrafter"/>
</dbReference>
<dbReference type="InterPro" id="IPR000782">
    <property type="entry name" value="FAS1_domain"/>
</dbReference>
<evidence type="ECO:0000259" key="1">
    <source>
        <dbReference type="PROSITE" id="PS50213"/>
    </source>
</evidence>
<dbReference type="GO" id="GO:0005615">
    <property type="term" value="C:extracellular space"/>
    <property type="evidence" value="ECO:0007669"/>
    <property type="project" value="TreeGrafter"/>
</dbReference>
<reference evidence="3" key="2">
    <citation type="journal article" date="2019" name="Genome Biol. Evol.">
        <title>Day and night: Metabolic profiles and evolutionary relationships of six axenic non-marine cyanobacteria.</title>
        <authorList>
            <person name="Will S.E."/>
            <person name="Henke P."/>
            <person name="Boedeker C."/>
            <person name="Huang S."/>
            <person name="Brinkmann H."/>
            <person name="Rohde M."/>
            <person name="Jarek M."/>
            <person name="Friedl T."/>
            <person name="Seufert S."/>
            <person name="Schumacher M."/>
            <person name="Overmann J."/>
            <person name="Neumann-Schaal M."/>
            <person name="Petersen J."/>
        </authorList>
    </citation>
    <scope>NUCLEOTIDE SEQUENCE [LARGE SCALE GENOMIC DNA]</scope>
    <source>
        <strain evidence="3">PCC 7102</strain>
    </source>
</reference>
<evidence type="ECO:0000313" key="4">
    <source>
        <dbReference type="Proteomes" id="UP000271624"/>
    </source>
</evidence>
<proteinExistence type="predicted"/>
<gene>
    <name evidence="3" type="ORF">DSM106972_074200</name>
</gene>
<dbReference type="PROSITE" id="PS51272">
    <property type="entry name" value="SLH"/>
    <property type="match status" value="3"/>
</dbReference>
<dbReference type="InterPro" id="IPR001119">
    <property type="entry name" value="SLH_dom"/>
</dbReference>
<name>A0A3S1IQF4_9CYAN</name>
<dbReference type="PANTHER" id="PTHR10900">
    <property type="entry name" value="PERIOSTIN-RELATED"/>
    <property type="match status" value="1"/>
</dbReference>
<dbReference type="SUPFAM" id="SSF82153">
    <property type="entry name" value="FAS1 domain"/>
    <property type="match status" value="1"/>
</dbReference>
<dbReference type="InterPro" id="IPR036378">
    <property type="entry name" value="FAS1_dom_sf"/>
</dbReference>